<evidence type="ECO:0000256" key="4">
    <source>
        <dbReference type="ARBA" id="ARBA00023136"/>
    </source>
</evidence>
<dbReference type="InterPro" id="IPR052337">
    <property type="entry name" value="SAT4-like"/>
</dbReference>
<organism evidence="8 9">
    <name type="scientific">Ampelomyces quisqualis</name>
    <name type="common">Powdery mildew agent</name>
    <dbReference type="NCBI Taxonomy" id="50730"/>
    <lineage>
        <taxon>Eukaryota</taxon>
        <taxon>Fungi</taxon>
        <taxon>Dikarya</taxon>
        <taxon>Ascomycota</taxon>
        <taxon>Pezizomycotina</taxon>
        <taxon>Dothideomycetes</taxon>
        <taxon>Pleosporomycetidae</taxon>
        <taxon>Pleosporales</taxon>
        <taxon>Pleosporineae</taxon>
        <taxon>Phaeosphaeriaceae</taxon>
        <taxon>Ampelomyces</taxon>
    </lineage>
</organism>
<feature type="transmembrane region" description="Helical" evidence="6">
    <location>
        <begin position="41"/>
        <end position="61"/>
    </location>
</feature>
<feature type="transmembrane region" description="Helical" evidence="6">
    <location>
        <begin position="68"/>
        <end position="91"/>
    </location>
</feature>
<dbReference type="AlphaFoldDB" id="A0A6A5QJS5"/>
<dbReference type="PANTHER" id="PTHR33048">
    <property type="entry name" value="PTH11-LIKE INTEGRAL MEMBRANE PROTEIN (AFU_ORTHOLOGUE AFUA_5G11245)"/>
    <property type="match status" value="1"/>
</dbReference>
<evidence type="ECO:0000259" key="7">
    <source>
        <dbReference type="Pfam" id="PF20684"/>
    </source>
</evidence>
<evidence type="ECO:0000256" key="2">
    <source>
        <dbReference type="ARBA" id="ARBA00022692"/>
    </source>
</evidence>
<dbReference type="InterPro" id="IPR049326">
    <property type="entry name" value="Rhodopsin_dom_fungi"/>
</dbReference>
<evidence type="ECO:0000313" key="9">
    <source>
        <dbReference type="Proteomes" id="UP000800096"/>
    </source>
</evidence>
<comment type="subcellular location">
    <subcellularLocation>
        <location evidence="1">Membrane</location>
        <topology evidence="1">Multi-pass membrane protein</topology>
    </subcellularLocation>
</comment>
<keyword evidence="2 6" id="KW-0812">Transmembrane</keyword>
<evidence type="ECO:0000313" key="8">
    <source>
        <dbReference type="EMBL" id="KAF1914734.1"/>
    </source>
</evidence>
<dbReference type="OrthoDB" id="4682787at2759"/>
<dbReference type="PANTHER" id="PTHR33048:SF96">
    <property type="entry name" value="INTEGRAL MEMBRANE PROTEIN"/>
    <property type="match status" value="1"/>
</dbReference>
<name>A0A6A5QJS5_AMPQU</name>
<feature type="transmembrane region" description="Helical" evidence="6">
    <location>
        <begin position="153"/>
        <end position="173"/>
    </location>
</feature>
<proteinExistence type="inferred from homology"/>
<dbReference type="Pfam" id="PF20684">
    <property type="entry name" value="Fung_rhodopsin"/>
    <property type="match status" value="1"/>
</dbReference>
<keyword evidence="9" id="KW-1185">Reference proteome</keyword>
<comment type="similarity">
    <text evidence="5">Belongs to the SAT4 family.</text>
</comment>
<feature type="transmembrane region" description="Helical" evidence="6">
    <location>
        <begin position="111"/>
        <end position="141"/>
    </location>
</feature>
<keyword evidence="3 6" id="KW-1133">Transmembrane helix</keyword>
<evidence type="ECO:0000256" key="1">
    <source>
        <dbReference type="ARBA" id="ARBA00004141"/>
    </source>
</evidence>
<evidence type="ECO:0000256" key="3">
    <source>
        <dbReference type="ARBA" id="ARBA00022989"/>
    </source>
</evidence>
<sequence length="250" mass="28342">MLFTFYCAFIFVITLRAHQMKLSSPNDIRTSLAYVQLSEVFYILTTTMFKISLGLFFLRVLTERWQRLLFYVLLMISTAYGLVYVLTSIFACGDPAKIADTLLGSEKCLPAALTLITGYIYGALNVIADWIFVLIPICVLVDSDLDRRSKISVSIVMAFGAVGSVSSIMRMVYLKGLLIVPTSLNCRSRFFYCASRVNLSDSNNNQSRYLGDCRAWYRHNSSLNGHTSSVNSQYHYFHSISRLCKLSERI</sequence>
<keyword evidence="4 6" id="KW-0472">Membrane</keyword>
<reference evidence="8" key="1">
    <citation type="journal article" date="2020" name="Stud. Mycol.">
        <title>101 Dothideomycetes genomes: a test case for predicting lifestyles and emergence of pathogens.</title>
        <authorList>
            <person name="Haridas S."/>
            <person name="Albert R."/>
            <person name="Binder M."/>
            <person name="Bloem J."/>
            <person name="Labutti K."/>
            <person name="Salamov A."/>
            <person name="Andreopoulos B."/>
            <person name="Baker S."/>
            <person name="Barry K."/>
            <person name="Bills G."/>
            <person name="Bluhm B."/>
            <person name="Cannon C."/>
            <person name="Castanera R."/>
            <person name="Culley D."/>
            <person name="Daum C."/>
            <person name="Ezra D."/>
            <person name="Gonzalez J."/>
            <person name="Henrissat B."/>
            <person name="Kuo A."/>
            <person name="Liang C."/>
            <person name="Lipzen A."/>
            <person name="Lutzoni F."/>
            <person name="Magnuson J."/>
            <person name="Mondo S."/>
            <person name="Nolan M."/>
            <person name="Ohm R."/>
            <person name="Pangilinan J."/>
            <person name="Park H.-J."/>
            <person name="Ramirez L."/>
            <person name="Alfaro M."/>
            <person name="Sun H."/>
            <person name="Tritt A."/>
            <person name="Yoshinaga Y."/>
            <person name="Zwiers L.-H."/>
            <person name="Turgeon B."/>
            <person name="Goodwin S."/>
            <person name="Spatafora J."/>
            <person name="Crous P."/>
            <person name="Grigoriev I."/>
        </authorList>
    </citation>
    <scope>NUCLEOTIDE SEQUENCE</scope>
    <source>
        <strain evidence="8">HMLAC05119</strain>
    </source>
</reference>
<dbReference type="GO" id="GO:0016020">
    <property type="term" value="C:membrane"/>
    <property type="evidence" value="ECO:0007669"/>
    <property type="project" value="UniProtKB-SubCell"/>
</dbReference>
<dbReference type="Proteomes" id="UP000800096">
    <property type="component" value="Unassembled WGS sequence"/>
</dbReference>
<feature type="domain" description="Rhodopsin" evidence="7">
    <location>
        <begin position="17"/>
        <end position="175"/>
    </location>
</feature>
<protein>
    <recommendedName>
        <fullName evidence="7">Rhodopsin domain-containing protein</fullName>
    </recommendedName>
</protein>
<evidence type="ECO:0000256" key="6">
    <source>
        <dbReference type="SAM" id="Phobius"/>
    </source>
</evidence>
<gene>
    <name evidence="8" type="ORF">BDU57DRAFT_453760</name>
</gene>
<accession>A0A6A5QJS5</accession>
<evidence type="ECO:0000256" key="5">
    <source>
        <dbReference type="ARBA" id="ARBA00038359"/>
    </source>
</evidence>
<dbReference type="EMBL" id="ML979137">
    <property type="protein sequence ID" value="KAF1914734.1"/>
    <property type="molecule type" value="Genomic_DNA"/>
</dbReference>